<organism evidence="1 2">
    <name type="scientific">Paramormyrops kingsleyae</name>
    <dbReference type="NCBI Taxonomy" id="1676925"/>
    <lineage>
        <taxon>Eukaryota</taxon>
        <taxon>Metazoa</taxon>
        <taxon>Chordata</taxon>
        <taxon>Craniata</taxon>
        <taxon>Vertebrata</taxon>
        <taxon>Euteleostomi</taxon>
        <taxon>Actinopterygii</taxon>
        <taxon>Neopterygii</taxon>
        <taxon>Teleostei</taxon>
        <taxon>Osteoglossocephala</taxon>
        <taxon>Osteoglossomorpha</taxon>
        <taxon>Osteoglossiformes</taxon>
        <taxon>Mormyridae</taxon>
        <taxon>Paramormyrops</taxon>
    </lineage>
</organism>
<dbReference type="AlphaFoldDB" id="A0A3B3ST83"/>
<proteinExistence type="predicted"/>
<evidence type="ECO:0000313" key="2">
    <source>
        <dbReference type="Proteomes" id="UP000261540"/>
    </source>
</evidence>
<evidence type="ECO:0000313" key="1">
    <source>
        <dbReference type="Ensembl" id="ENSPKIP00000033937.1"/>
    </source>
</evidence>
<accession>A0A3B3ST83</accession>
<reference evidence="1" key="1">
    <citation type="submission" date="2025-08" db="UniProtKB">
        <authorList>
            <consortium name="Ensembl"/>
        </authorList>
    </citation>
    <scope>IDENTIFICATION</scope>
</reference>
<name>A0A3B3ST83_9TELE</name>
<dbReference type="STRING" id="1676925.ENSPKIP00000033937"/>
<reference evidence="1" key="2">
    <citation type="submission" date="2025-09" db="UniProtKB">
        <authorList>
            <consortium name="Ensembl"/>
        </authorList>
    </citation>
    <scope>IDENTIFICATION</scope>
</reference>
<protein>
    <submittedName>
        <fullName evidence="1">Uncharacterized protein</fullName>
    </submittedName>
</protein>
<dbReference type="GeneTree" id="ENSGT00510000050415"/>
<sequence>HRQIADSLPAVYDLKDRTIKFMRRRATITLDDDSETLRVEILLDNGQYKFTCPALKDGGNQKCGKEWPYQEVRKMAVMAALAAAIFHEYKSVSIISSVEQEDLTNLSVHCTCLKQWKGPGPQSNSCNNKGCTNKDLDLLQKCLTIVLPEVQNVQCPSIRFVLLLLLQLCFGELPVSIVWVVGLVCDSSGQDVVSVIRKPPV</sequence>
<dbReference type="Ensembl" id="ENSPKIT00000014834.1">
    <property type="protein sequence ID" value="ENSPKIP00000033937.1"/>
    <property type="gene ID" value="ENSPKIG00000013418.1"/>
</dbReference>
<keyword evidence="2" id="KW-1185">Reference proteome</keyword>
<dbReference type="Proteomes" id="UP000261540">
    <property type="component" value="Unplaced"/>
</dbReference>